<dbReference type="STRING" id="69895.SAMN05192551_107104"/>
<evidence type="ECO:0000259" key="2">
    <source>
        <dbReference type="Pfam" id="PF26011"/>
    </source>
</evidence>
<keyword evidence="1" id="KW-0812">Transmembrane</keyword>
<proteinExistence type="predicted"/>
<feature type="transmembrane region" description="Helical" evidence="1">
    <location>
        <begin position="20"/>
        <end position="38"/>
    </location>
</feature>
<keyword evidence="1" id="KW-0472">Membrane</keyword>
<dbReference type="AlphaFoldDB" id="A0A1I3FYD4"/>
<dbReference type="InterPro" id="IPR058709">
    <property type="entry name" value="BSH_RND-rel"/>
</dbReference>
<gene>
    <name evidence="5" type="ORF">SAMN05192551_107104</name>
</gene>
<feature type="domain" description="RND related alpha-helical hairpin" evidence="3">
    <location>
        <begin position="109"/>
        <end position="210"/>
    </location>
</feature>
<feature type="domain" description="RND related barrel-sandwich hybrid" evidence="4">
    <location>
        <begin position="74"/>
        <end position="248"/>
    </location>
</feature>
<keyword evidence="6" id="KW-1185">Reference proteome</keyword>
<dbReference type="RefSeq" id="WP_093372860.1">
    <property type="nucleotide sequence ID" value="NZ_FOQA01000007.1"/>
</dbReference>
<sequence length="437" mass="50860">MAEKKNTTPKKTRKKKKNVIFVLMIVPAIFIVSLFFVFRLGPVISHFRVNTSIVEFGTLETIVQVEAVVAREETQYSLPQTGRINWNVASGEKVAKQQKIADIIVSESDQSMLMEIEMINMRIQTMEAGEEMESFSENATHQLNNRIDHLVSDLSHNVQMNQYELAFKNRYVLEETVQQLKTIQASQNLPEMSIEELKRRKQTIQQEIQSHSNEIRAEESGTYSFGSDDLEKSLSVESLDQEVVVDLFSRNPSDIKRIQENDEYYRIIRQHNWKLIARVPEEYLLFYEVDMRAQIRDIYQQRVIRGIVKDVIESEEGYFVVFKLNQPLEGWHDQRFLEVELIPRKFEGLKVPASALVEKNGVEGVYRVDLNGYAVFMPIEEIGRAYEMVVVKEGRIELSISTRGNDQEDEVQMVDTLRRYDQIVVNPENIQEGQRVR</sequence>
<dbReference type="Pfam" id="PF26011">
    <property type="entry name" value="Beta-barrel_RND_rel"/>
    <property type="match status" value="1"/>
</dbReference>
<dbReference type="EMBL" id="FOQA01000007">
    <property type="protein sequence ID" value="SFI16194.1"/>
    <property type="molecule type" value="Genomic_DNA"/>
</dbReference>
<dbReference type="OrthoDB" id="1834786at2"/>
<name>A0A1I3FYD4_9FIRM</name>
<keyword evidence="1" id="KW-1133">Transmembrane helix</keyword>
<evidence type="ECO:0008006" key="7">
    <source>
        <dbReference type="Google" id="ProtNLM"/>
    </source>
</evidence>
<evidence type="ECO:0000256" key="1">
    <source>
        <dbReference type="SAM" id="Phobius"/>
    </source>
</evidence>
<reference evidence="6" key="1">
    <citation type="submission" date="2016-10" db="EMBL/GenBank/DDBJ databases">
        <authorList>
            <person name="Varghese N."/>
            <person name="Submissions S."/>
        </authorList>
    </citation>
    <scope>NUCLEOTIDE SEQUENCE [LARGE SCALE GENOMIC DNA]</scope>
    <source>
        <strain evidence="6">Z-7934</strain>
    </source>
</reference>
<dbReference type="Pfam" id="PF26018">
    <property type="entry name" value="BSH_RND_rel"/>
    <property type="match status" value="1"/>
</dbReference>
<evidence type="ECO:0000259" key="3">
    <source>
        <dbReference type="Pfam" id="PF26012"/>
    </source>
</evidence>
<evidence type="ECO:0000313" key="6">
    <source>
        <dbReference type="Proteomes" id="UP000199287"/>
    </source>
</evidence>
<protein>
    <recommendedName>
        <fullName evidence="7">HlyD family secretion protein</fullName>
    </recommendedName>
</protein>
<dbReference type="Pfam" id="PF26012">
    <property type="entry name" value="HH_RND_rel"/>
    <property type="match status" value="1"/>
</dbReference>
<accession>A0A1I3FYD4</accession>
<evidence type="ECO:0000259" key="4">
    <source>
        <dbReference type="Pfam" id="PF26018"/>
    </source>
</evidence>
<dbReference type="Proteomes" id="UP000199287">
    <property type="component" value="Unassembled WGS sequence"/>
</dbReference>
<organism evidence="5 6">
    <name type="scientific">Tindallia magadiensis</name>
    <dbReference type="NCBI Taxonomy" id="69895"/>
    <lineage>
        <taxon>Bacteria</taxon>
        <taxon>Bacillati</taxon>
        <taxon>Bacillota</taxon>
        <taxon>Clostridia</taxon>
        <taxon>Peptostreptococcales</taxon>
        <taxon>Tindalliaceae</taxon>
        <taxon>Tindallia</taxon>
    </lineage>
</organism>
<evidence type="ECO:0000313" key="5">
    <source>
        <dbReference type="EMBL" id="SFI16194.1"/>
    </source>
</evidence>
<dbReference type="InterPro" id="IPR058729">
    <property type="entry name" value="Beta-barrel_RND-rel"/>
</dbReference>
<feature type="domain" description="RND related beta-barrel" evidence="2">
    <location>
        <begin position="273"/>
        <end position="342"/>
    </location>
</feature>
<dbReference type="InterPro" id="IPR058728">
    <property type="entry name" value="HH_RND-rel"/>
</dbReference>